<dbReference type="AlphaFoldDB" id="A0A3S8U957"/>
<dbReference type="Proteomes" id="UP000282002">
    <property type="component" value="Chromosome"/>
</dbReference>
<dbReference type="KEGG" id="taw:EI545_15475"/>
<dbReference type="InterPro" id="IPR029058">
    <property type="entry name" value="AB_hydrolase_fold"/>
</dbReference>
<dbReference type="PANTHER" id="PTHR37017">
    <property type="entry name" value="AB HYDROLASE-1 DOMAIN-CONTAINING PROTEIN-RELATED"/>
    <property type="match status" value="1"/>
</dbReference>
<gene>
    <name evidence="2" type="ORF">EI545_15475</name>
</gene>
<keyword evidence="2" id="KW-0378">Hydrolase</keyword>
<dbReference type="GO" id="GO:0016787">
    <property type="term" value="F:hydrolase activity"/>
    <property type="evidence" value="ECO:0007669"/>
    <property type="project" value="UniProtKB-KW"/>
</dbReference>
<dbReference type="InterPro" id="IPR000073">
    <property type="entry name" value="AB_hydrolase_1"/>
</dbReference>
<proteinExistence type="predicted"/>
<accession>A0A3S8U957</accession>
<feature type="domain" description="AB hydrolase-1" evidence="1">
    <location>
        <begin position="4"/>
        <end position="222"/>
    </location>
</feature>
<dbReference type="PANTHER" id="PTHR37017:SF11">
    <property type="entry name" value="ESTERASE_LIPASE_THIOESTERASE DOMAIN-CONTAINING PROTEIN"/>
    <property type="match status" value="1"/>
</dbReference>
<dbReference type="SUPFAM" id="SSF53474">
    <property type="entry name" value="alpha/beta-Hydrolases"/>
    <property type="match status" value="1"/>
</dbReference>
<keyword evidence="3" id="KW-1185">Reference proteome</keyword>
<evidence type="ECO:0000313" key="3">
    <source>
        <dbReference type="Proteomes" id="UP000282002"/>
    </source>
</evidence>
<protein>
    <submittedName>
        <fullName evidence="2">Alpha/beta fold hydrolase</fullName>
    </submittedName>
</protein>
<evidence type="ECO:0000259" key="1">
    <source>
        <dbReference type="Pfam" id="PF12697"/>
    </source>
</evidence>
<dbReference type="Gene3D" id="3.40.50.1820">
    <property type="entry name" value="alpha/beta hydrolase"/>
    <property type="match status" value="1"/>
</dbReference>
<sequence length="241" mass="25230">MSDLLLVHGSCHGAWCWEALVPALARHGITADAIDLPGRDGSPTTLDDYARAITAAANAGTVLVGHSAGGYAITAAAEADPARFAGLIYLCAYLPVAGQSLADMRRAGPSQPLLPAIRMAADRVSFTVDPALAPAVFYHDCTPEVAAAATARLCPQPVAPQECPLFPTAAQTLPRHYIVCRQDRAIPPDYQATMAEVLPKACVTSLDASHSPFLSVPDQLAARLAEILHQIRHGSPGGPQD</sequence>
<name>A0A3S8U957_9RHOB</name>
<dbReference type="InterPro" id="IPR052897">
    <property type="entry name" value="Sec-Metab_Biosynth_Hydrolase"/>
</dbReference>
<dbReference type="EMBL" id="CP034328">
    <property type="protein sequence ID" value="AZL60107.1"/>
    <property type="molecule type" value="Genomic_DNA"/>
</dbReference>
<organism evidence="2 3">
    <name type="scientific">Tabrizicola piscis</name>
    <dbReference type="NCBI Taxonomy" id="2494374"/>
    <lineage>
        <taxon>Bacteria</taxon>
        <taxon>Pseudomonadati</taxon>
        <taxon>Pseudomonadota</taxon>
        <taxon>Alphaproteobacteria</taxon>
        <taxon>Rhodobacterales</taxon>
        <taxon>Paracoccaceae</taxon>
        <taxon>Tabrizicola</taxon>
    </lineage>
</organism>
<reference evidence="2 3" key="1">
    <citation type="submission" date="2018-12" db="EMBL/GenBank/DDBJ databases">
        <title>Complete genome sequencing of Tabrizicola sp. K13M18.</title>
        <authorList>
            <person name="Bae J.-W."/>
        </authorList>
    </citation>
    <scope>NUCLEOTIDE SEQUENCE [LARGE SCALE GENOMIC DNA]</scope>
    <source>
        <strain evidence="2 3">K13M18</strain>
    </source>
</reference>
<evidence type="ECO:0000313" key="2">
    <source>
        <dbReference type="EMBL" id="AZL60107.1"/>
    </source>
</evidence>
<dbReference type="OrthoDB" id="9814966at2"/>
<dbReference type="RefSeq" id="WP_125326302.1">
    <property type="nucleotide sequence ID" value="NZ_CP034328.1"/>
</dbReference>
<dbReference type="Pfam" id="PF12697">
    <property type="entry name" value="Abhydrolase_6"/>
    <property type="match status" value="1"/>
</dbReference>